<evidence type="ECO:0000313" key="3">
    <source>
        <dbReference type="EMBL" id="NIH58120.1"/>
    </source>
</evidence>
<gene>
    <name evidence="3" type="ORF">FB473_002812</name>
</gene>
<evidence type="ECO:0000256" key="1">
    <source>
        <dbReference type="ARBA" id="ARBA00023450"/>
    </source>
</evidence>
<feature type="domain" description="HNH nuclease" evidence="2">
    <location>
        <begin position="329"/>
        <end position="380"/>
    </location>
</feature>
<comment type="caution">
    <text evidence="3">The sequence shown here is derived from an EMBL/GenBank/DDBJ whole genome shotgun (WGS) entry which is preliminary data.</text>
</comment>
<keyword evidence="4" id="KW-1185">Reference proteome</keyword>
<proteinExistence type="inferred from homology"/>
<dbReference type="Gene3D" id="1.10.30.50">
    <property type="match status" value="1"/>
</dbReference>
<protein>
    <recommendedName>
        <fullName evidence="2">HNH nuclease domain-containing protein</fullName>
    </recommendedName>
</protein>
<dbReference type="EMBL" id="JAAMOZ010000002">
    <property type="protein sequence ID" value="NIH58120.1"/>
    <property type="molecule type" value="Genomic_DNA"/>
</dbReference>
<organism evidence="3 4">
    <name type="scientific">Brooklawnia cerclae</name>
    <dbReference type="NCBI Taxonomy" id="349934"/>
    <lineage>
        <taxon>Bacteria</taxon>
        <taxon>Bacillati</taxon>
        <taxon>Actinomycetota</taxon>
        <taxon>Actinomycetes</taxon>
        <taxon>Propionibacteriales</taxon>
        <taxon>Propionibacteriaceae</taxon>
        <taxon>Brooklawnia</taxon>
    </lineage>
</organism>
<comment type="similarity">
    <text evidence="1">Belongs to the Rv1128c/1148c/1588c/1702c/1945/3466 family.</text>
</comment>
<reference evidence="3 4" key="1">
    <citation type="submission" date="2020-02" db="EMBL/GenBank/DDBJ databases">
        <title>Sequencing the genomes of 1000 actinobacteria strains.</title>
        <authorList>
            <person name="Klenk H.-P."/>
        </authorList>
    </citation>
    <scope>NUCLEOTIDE SEQUENCE [LARGE SCALE GENOMIC DNA]</scope>
    <source>
        <strain evidence="3 4">DSM 19609</strain>
    </source>
</reference>
<evidence type="ECO:0000259" key="2">
    <source>
        <dbReference type="SMART" id="SM00507"/>
    </source>
</evidence>
<accession>A0ABX0SJG6</accession>
<dbReference type="InterPro" id="IPR003615">
    <property type="entry name" value="HNH_nuc"/>
</dbReference>
<name>A0ABX0SJG6_9ACTN</name>
<evidence type="ECO:0000313" key="4">
    <source>
        <dbReference type="Proteomes" id="UP000749311"/>
    </source>
</evidence>
<dbReference type="Pfam" id="PF01844">
    <property type="entry name" value="HNH"/>
    <property type="match status" value="1"/>
</dbReference>
<dbReference type="SMART" id="SM00507">
    <property type="entry name" value="HNHc"/>
    <property type="match status" value="1"/>
</dbReference>
<dbReference type="Proteomes" id="UP000749311">
    <property type="component" value="Unassembled WGS sequence"/>
</dbReference>
<dbReference type="InterPro" id="IPR003870">
    <property type="entry name" value="DUF222"/>
</dbReference>
<sequence length="438" mass="45979">MEPLRQPTVADLTALVEGLADLPTAVGDDRELVGLIGALEQVKHACSAAQARATVALRTLRDEAASTPAQRRDAHRSVVSEVALARHESPHRAGMLVGLASALTNELPHTMAALTAGQISEWRATLVCRETACISRDDRLAVDAEISGRLATLSDREIAATARNAAYARDPHSVVARAARAQADRRVTIRPAPDCMATVSALLPVAQGVAVYAALVREADSVRATGDSRGRGQVMADTLVARVTGQAVADQVPVEVQLVITDEALLGESDTPARIGGFGPIPAGVARAILVRNGAGDTETAQWIRRLYARPEDGRLVAMESTRRLFPAGLRRYIAARDAGTCRTPWCGAPIGHIDHIVAVQAGGPTTAANGQGLCVHCNQAKQAPGWRAAPGPDGAVTITTPTGHRYASLPPPLPREHPVIEAAARAADNGREQPLVA</sequence>
<dbReference type="CDD" id="cd00085">
    <property type="entry name" value="HNHc"/>
    <property type="match status" value="1"/>
</dbReference>
<dbReference type="RefSeq" id="WP_167169854.1">
    <property type="nucleotide sequence ID" value="NZ_BAAAOO010000006.1"/>
</dbReference>
<dbReference type="Pfam" id="PF02720">
    <property type="entry name" value="DUF222"/>
    <property type="match status" value="1"/>
</dbReference>
<dbReference type="InterPro" id="IPR002711">
    <property type="entry name" value="HNH"/>
</dbReference>